<dbReference type="EMBL" id="JAAGVY010000006">
    <property type="protein sequence ID" value="NEN22846.1"/>
    <property type="molecule type" value="Genomic_DNA"/>
</dbReference>
<keyword evidence="2" id="KW-0645">Protease</keyword>
<evidence type="ECO:0000256" key="4">
    <source>
        <dbReference type="ARBA" id="ARBA00022825"/>
    </source>
</evidence>
<dbReference type="InterPro" id="IPR050131">
    <property type="entry name" value="Peptidase_S8_subtilisin-like"/>
</dbReference>
<evidence type="ECO:0000313" key="8">
    <source>
        <dbReference type="Proteomes" id="UP000486602"/>
    </source>
</evidence>
<dbReference type="Pfam" id="PF00082">
    <property type="entry name" value="Peptidase_S8"/>
    <property type="match status" value="1"/>
</dbReference>
<dbReference type="InterPro" id="IPR015500">
    <property type="entry name" value="Peptidase_S8_subtilisin-rel"/>
</dbReference>
<name>A0A7K3WMH3_9FLAO</name>
<reference evidence="7 8" key="1">
    <citation type="submission" date="2020-02" db="EMBL/GenBank/DDBJ databases">
        <title>Out from the shadows clarifying the taxonomy of the family Cryomorphaceae and related taxa by utilizing the GTDB taxonomic framework.</title>
        <authorList>
            <person name="Bowman J.P."/>
        </authorList>
    </citation>
    <scope>NUCLEOTIDE SEQUENCE [LARGE SCALE GENOMIC DNA]</scope>
    <source>
        <strain evidence="7 8">QSSC 1-22</strain>
    </source>
</reference>
<keyword evidence="3" id="KW-0378">Hydrolase</keyword>
<dbReference type="PROSITE" id="PS00138">
    <property type="entry name" value="SUBTILASE_SER"/>
    <property type="match status" value="1"/>
</dbReference>
<comment type="similarity">
    <text evidence="1 5">Belongs to the peptidase S8 family.</text>
</comment>
<dbReference type="SUPFAM" id="SSF52743">
    <property type="entry name" value="Subtilisin-like"/>
    <property type="match status" value="1"/>
</dbReference>
<evidence type="ECO:0000256" key="3">
    <source>
        <dbReference type="ARBA" id="ARBA00022801"/>
    </source>
</evidence>
<comment type="caution">
    <text evidence="5">Lacks conserved residue(s) required for the propagation of feature annotation.</text>
</comment>
<dbReference type="Proteomes" id="UP000486602">
    <property type="component" value="Unassembled WGS sequence"/>
</dbReference>
<dbReference type="Gene3D" id="3.40.50.200">
    <property type="entry name" value="Peptidase S8/S53 domain"/>
    <property type="match status" value="1"/>
</dbReference>
<evidence type="ECO:0000256" key="1">
    <source>
        <dbReference type="ARBA" id="ARBA00011073"/>
    </source>
</evidence>
<organism evidence="7 8">
    <name type="scientific">Cryomorpha ignava</name>
    <dbReference type="NCBI Taxonomy" id="101383"/>
    <lineage>
        <taxon>Bacteria</taxon>
        <taxon>Pseudomonadati</taxon>
        <taxon>Bacteroidota</taxon>
        <taxon>Flavobacteriia</taxon>
        <taxon>Flavobacteriales</taxon>
        <taxon>Cryomorphaceae</taxon>
        <taxon>Cryomorpha</taxon>
    </lineage>
</organism>
<dbReference type="InterPro" id="IPR023828">
    <property type="entry name" value="Peptidase_S8_Ser-AS"/>
</dbReference>
<keyword evidence="8" id="KW-1185">Reference proteome</keyword>
<dbReference type="PRINTS" id="PR00723">
    <property type="entry name" value="SUBTILISIN"/>
</dbReference>
<accession>A0A7K3WMH3</accession>
<dbReference type="GO" id="GO:0006508">
    <property type="term" value="P:proteolysis"/>
    <property type="evidence" value="ECO:0007669"/>
    <property type="project" value="UniProtKB-KW"/>
</dbReference>
<dbReference type="InterPro" id="IPR036852">
    <property type="entry name" value="Peptidase_S8/S53_dom_sf"/>
</dbReference>
<dbReference type="GO" id="GO:0004252">
    <property type="term" value="F:serine-type endopeptidase activity"/>
    <property type="evidence" value="ECO:0007669"/>
    <property type="project" value="InterPro"/>
</dbReference>
<dbReference type="PANTHER" id="PTHR43806:SF11">
    <property type="entry name" value="CEREVISIN-RELATED"/>
    <property type="match status" value="1"/>
</dbReference>
<proteinExistence type="inferred from homology"/>
<dbReference type="InterPro" id="IPR000209">
    <property type="entry name" value="Peptidase_S8/S53_dom"/>
</dbReference>
<comment type="caution">
    <text evidence="7">The sequence shown here is derived from an EMBL/GenBank/DDBJ whole genome shotgun (WGS) entry which is preliminary data.</text>
</comment>
<evidence type="ECO:0000259" key="6">
    <source>
        <dbReference type="Pfam" id="PF00082"/>
    </source>
</evidence>
<feature type="domain" description="Peptidase S8/S53" evidence="6">
    <location>
        <begin position="170"/>
        <end position="408"/>
    </location>
</feature>
<dbReference type="RefSeq" id="WP_163283573.1">
    <property type="nucleotide sequence ID" value="NZ_JAAGVY010000006.1"/>
</dbReference>
<protein>
    <submittedName>
        <fullName evidence="7">S8 family serine peptidase</fullName>
    </submittedName>
</protein>
<dbReference type="PANTHER" id="PTHR43806">
    <property type="entry name" value="PEPTIDASE S8"/>
    <property type="match status" value="1"/>
</dbReference>
<gene>
    <name evidence="7" type="ORF">G3O08_04965</name>
</gene>
<evidence type="ECO:0000313" key="7">
    <source>
        <dbReference type="EMBL" id="NEN22846.1"/>
    </source>
</evidence>
<evidence type="ECO:0000256" key="2">
    <source>
        <dbReference type="ARBA" id="ARBA00022670"/>
    </source>
</evidence>
<evidence type="ECO:0000256" key="5">
    <source>
        <dbReference type="PROSITE-ProRule" id="PRU01240"/>
    </source>
</evidence>
<keyword evidence="4" id="KW-0720">Serine protease</keyword>
<dbReference type="PROSITE" id="PS51892">
    <property type="entry name" value="SUBTILASE"/>
    <property type="match status" value="1"/>
</dbReference>
<dbReference type="AlphaFoldDB" id="A0A7K3WMH3"/>
<sequence length="439" mass="46889">MKWKINTILTTKSYPTLILGLLIFTVVFIGNLQAQDSKIWVKFNSSSDLPNCNGSTCTHTDQNFENYLSSLGVQKISIALPAIVNFPQASSYGLDLLYEIIVDSLVAESVVDSLINYSFIERARIKEEMGIPLYTPNDYNLLNPIHGPNWQLDLIDAENAWDLSQNANQIIIGINETGRIQGNHPDLDGIIENPATSGINYHKTHVAGCASAETNNSLGISSIGFNAKIYDGPNWENGLLVSASNGADIINVSYIWSCSPDSDTQNVINMLTDDGVIIVAGAGNGNIGNSCSDPNGYVYPASYDNVISVTSVGETNNHFWAAAGGQHTHNDKVDICTPGYAVLSTEQGGGYTRSSGTSMASPMTAGVIALLLNINPCLDHDDILSIIQSSADPVSDASNFPANSLGAGRINAHQACLAALQTTDIPNPVFSNNQTISNT</sequence>